<organism evidence="3 4">
    <name type="scientific">Helianthus annuus</name>
    <name type="common">Common sunflower</name>
    <dbReference type="NCBI Taxonomy" id="4232"/>
    <lineage>
        <taxon>Eukaryota</taxon>
        <taxon>Viridiplantae</taxon>
        <taxon>Streptophyta</taxon>
        <taxon>Embryophyta</taxon>
        <taxon>Tracheophyta</taxon>
        <taxon>Spermatophyta</taxon>
        <taxon>Magnoliopsida</taxon>
        <taxon>eudicotyledons</taxon>
        <taxon>Gunneridae</taxon>
        <taxon>Pentapetalae</taxon>
        <taxon>asterids</taxon>
        <taxon>campanulids</taxon>
        <taxon>Asterales</taxon>
        <taxon>Asteraceae</taxon>
        <taxon>Asteroideae</taxon>
        <taxon>Heliantheae alliance</taxon>
        <taxon>Heliantheae</taxon>
        <taxon>Helianthus</taxon>
    </lineage>
</organism>
<gene>
    <name evidence="3" type="ORF">HanXRQr2_Chr17g0812191</name>
</gene>
<name>A0A9K3DJG9_HELAN</name>
<sequence>MGLKDALRLKYFDLKEFEIRATKTVEGDKPYLQQVNENLYQICDPVVAEGQGGSGSVPPEQPIDVSPLCSVSVMAGEKGKAADSGGVQGSQEGGSKLILVGSEHLSIEDEDPVGEGANVVIQPQDSLKRCCKQSSKSDANPKEPKKPRSVSMTNQVALLEDELDHATAFSASGALLDNLSTHLHGGKIPRDRPYTSNTSPLSFGGPNTRLVADVDMYDCPSPKKTGPSPSGSSEAMDVNSAEALEKHVPDWSLANKDRIVDALSAKMSLFHIGAPAKHFHYRRMSGPELGDALMLIQAQSNSLVVETYKRWVEAELNCHRYEREVVALKKQEGLSSQVKQEIASPRANVDSLKEQVLETKGINKASQASTVVAFEARDKTIQDLKLLDLKLKEIEVKLSEVEERRKSEQQEMQNAYDQLFSDHVRWESDKEEVERSRERITEPHQVVLARMTEMLNQYDGEVTGLYGLVSELLLTKQWFLTDGVVGVVRLVHQSPELEKIVADLVNCVNVVVVNDEIKHGFHAAKTTNKLVTEVPGCDEEGKNALDATIFVNFHISVLHKVSNLVNEPLSTIKERSRLPIVNDD</sequence>
<reference evidence="3" key="2">
    <citation type="submission" date="2020-06" db="EMBL/GenBank/DDBJ databases">
        <title>Helianthus annuus Genome sequencing and assembly Release 2.</title>
        <authorList>
            <person name="Gouzy J."/>
            <person name="Langlade N."/>
            <person name="Munos S."/>
        </authorList>
    </citation>
    <scope>NUCLEOTIDE SEQUENCE</scope>
    <source>
        <tissue evidence="3">Leaves</tissue>
    </source>
</reference>
<reference evidence="3" key="1">
    <citation type="journal article" date="2017" name="Nature">
        <title>The sunflower genome provides insights into oil metabolism, flowering and Asterid evolution.</title>
        <authorList>
            <person name="Badouin H."/>
            <person name="Gouzy J."/>
            <person name="Grassa C.J."/>
            <person name="Murat F."/>
            <person name="Staton S.E."/>
            <person name="Cottret L."/>
            <person name="Lelandais-Briere C."/>
            <person name="Owens G.L."/>
            <person name="Carrere S."/>
            <person name="Mayjonade B."/>
            <person name="Legrand L."/>
            <person name="Gill N."/>
            <person name="Kane N.C."/>
            <person name="Bowers J.E."/>
            <person name="Hubner S."/>
            <person name="Bellec A."/>
            <person name="Berard A."/>
            <person name="Berges H."/>
            <person name="Blanchet N."/>
            <person name="Boniface M.C."/>
            <person name="Brunel D."/>
            <person name="Catrice O."/>
            <person name="Chaidir N."/>
            <person name="Claudel C."/>
            <person name="Donnadieu C."/>
            <person name="Faraut T."/>
            <person name="Fievet G."/>
            <person name="Helmstetter N."/>
            <person name="King M."/>
            <person name="Knapp S.J."/>
            <person name="Lai Z."/>
            <person name="Le Paslier M.C."/>
            <person name="Lippi Y."/>
            <person name="Lorenzon L."/>
            <person name="Mandel J.R."/>
            <person name="Marage G."/>
            <person name="Marchand G."/>
            <person name="Marquand E."/>
            <person name="Bret-Mestries E."/>
            <person name="Morien E."/>
            <person name="Nambeesan S."/>
            <person name="Nguyen T."/>
            <person name="Pegot-Espagnet P."/>
            <person name="Pouilly N."/>
            <person name="Raftis F."/>
            <person name="Sallet E."/>
            <person name="Schiex T."/>
            <person name="Thomas J."/>
            <person name="Vandecasteele C."/>
            <person name="Vares D."/>
            <person name="Vear F."/>
            <person name="Vautrin S."/>
            <person name="Crespi M."/>
            <person name="Mangin B."/>
            <person name="Burke J.M."/>
            <person name="Salse J."/>
            <person name="Munos S."/>
            <person name="Vincourt P."/>
            <person name="Rieseberg L.H."/>
            <person name="Langlade N.B."/>
        </authorList>
    </citation>
    <scope>NUCLEOTIDE SEQUENCE</scope>
    <source>
        <tissue evidence="3">Leaves</tissue>
    </source>
</reference>
<evidence type="ECO:0000256" key="1">
    <source>
        <dbReference type="SAM" id="Coils"/>
    </source>
</evidence>
<evidence type="ECO:0000256" key="2">
    <source>
        <dbReference type="SAM" id="MobiDB-lite"/>
    </source>
</evidence>
<keyword evidence="1" id="KW-0175">Coiled coil</keyword>
<dbReference type="Gramene" id="mRNA:HanXRQr2_Chr17g0812191">
    <property type="protein sequence ID" value="mRNA:HanXRQr2_Chr17g0812191"/>
    <property type="gene ID" value="HanXRQr2_Chr17g0812191"/>
</dbReference>
<proteinExistence type="predicted"/>
<dbReference type="Proteomes" id="UP000215914">
    <property type="component" value="Unassembled WGS sequence"/>
</dbReference>
<feature type="region of interest" description="Disordered" evidence="2">
    <location>
        <begin position="129"/>
        <end position="152"/>
    </location>
</feature>
<evidence type="ECO:0000313" key="3">
    <source>
        <dbReference type="EMBL" id="KAF5756230.1"/>
    </source>
</evidence>
<comment type="caution">
    <text evidence="3">The sequence shown here is derived from an EMBL/GenBank/DDBJ whole genome shotgun (WGS) entry which is preliminary data.</text>
</comment>
<keyword evidence="4" id="KW-1185">Reference proteome</keyword>
<dbReference type="AlphaFoldDB" id="A0A9K3DJG9"/>
<evidence type="ECO:0000313" key="4">
    <source>
        <dbReference type="Proteomes" id="UP000215914"/>
    </source>
</evidence>
<accession>A0A9K3DJG9</accession>
<feature type="coiled-coil region" evidence="1">
    <location>
        <begin position="384"/>
        <end position="418"/>
    </location>
</feature>
<protein>
    <submittedName>
        <fullName evidence="3">Uncharacterized protein</fullName>
    </submittedName>
</protein>
<dbReference type="EMBL" id="MNCJ02000332">
    <property type="protein sequence ID" value="KAF5756230.1"/>
    <property type="molecule type" value="Genomic_DNA"/>
</dbReference>